<protein>
    <recommendedName>
        <fullName evidence="6">Late endosomal/lysosomal adaptor and MAPK and MTOR activator 5</fullName>
    </recommendedName>
</protein>
<dbReference type="GO" id="GO:0071986">
    <property type="term" value="C:Ragulator complex"/>
    <property type="evidence" value="ECO:0007669"/>
    <property type="project" value="InterPro"/>
</dbReference>
<dbReference type="Gene3D" id="3.30.450.30">
    <property type="entry name" value="Dynein light chain 2a, cytoplasmic"/>
    <property type="match status" value="1"/>
</dbReference>
<keyword evidence="5" id="KW-0458">Lysosome</keyword>
<accession>A0AAW1UVQ6</accession>
<dbReference type="AlphaFoldDB" id="A0AAW1UVQ6"/>
<evidence type="ECO:0000256" key="5">
    <source>
        <dbReference type="ARBA" id="ARBA00023228"/>
    </source>
</evidence>
<evidence type="ECO:0000313" key="8">
    <source>
        <dbReference type="Proteomes" id="UP001431783"/>
    </source>
</evidence>
<dbReference type="EMBL" id="JARQZJ010000095">
    <property type="protein sequence ID" value="KAK9885208.1"/>
    <property type="molecule type" value="Genomic_DNA"/>
</dbReference>
<evidence type="ECO:0000256" key="4">
    <source>
        <dbReference type="ARBA" id="ARBA00022490"/>
    </source>
</evidence>
<evidence type="ECO:0000256" key="3">
    <source>
        <dbReference type="ARBA" id="ARBA00007795"/>
    </source>
</evidence>
<dbReference type="Proteomes" id="UP001431783">
    <property type="component" value="Unassembled WGS sequence"/>
</dbReference>
<dbReference type="GO" id="GO:0005085">
    <property type="term" value="F:guanyl-nucleotide exchange factor activity"/>
    <property type="evidence" value="ECO:0007669"/>
    <property type="project" value="TreeGrafter"/>
</dbReference>
<gene>
    <name evidence="7" type="ORF">WA026_010713</name>
</gene>
<dbReference type="GO" id="GO:0071230">
    <property type="term" value="P:cellular response to amino acid stimulus"/>
    <property type="evidence" value="ECO:0007669"/>
    <property type="project" value="TreeGrafter"/>
</dbReference>
<comment type="subcellular location">
    <subcellularLocation>
        <location evidence="2">Cytoplasm</location>
    </subcellularLocation>
    <subcellularLocation>
        <location evidence="1">Lysosome</location>
    </subcellularLocation>
</comment>
<evidence type="ECO:0000313" key="7">
    <source>
        <dbReference type="EMBL" id="KAK9885208.1"/>
    </source>
</evidence>
<evidence type="ECO:0000256" key="1">
    <source>
        <dbReference type="ARBA" id="ARBA00004371"/>
    </source>
</evidence>
<dbReference type="PANTHER" id="PTHR13342:SF2">
    <property type="entry name" value="RAGULATOR COMPLEX PROTEIN LAMTOR5"/>
    <property type="match status" value="1"/>
</dbReference>
<sequence>METSLDKVMDGIMAQPGVYGCLFADDQGLGLAAKGRASVNSAGVINAIASLAAKLEPAIENPIITYENDSRVCIVKKTDSLTGAIFKSADRIRN</sequence>
<keyword evidence="8" id="KW-1185">Reference proteome</keyword>
<name>A0AAW1UVQ6_9CUCU</name>
<dbReference type="InterPro" id="IPR024135">
    <property type="entry name" value="LAMTOR5"/>
</dbReference>
<comment type="caution">
    <text evidence="7">The sequence shown here is derived from an EMBL/GenBank/DDBJ whole genome shotgun (WGS) entry which is preliminary data.</text>
</comment>
<evidence type="ECO:0000256" key="2">
    <source>
        <dbReference type="ARBA" id="ARBA00004496"/>
    </source>
</evidence>
<proteinExistence type="inferred from homology"/>
<organism evidence="7 8">
    <name type="scientific">Henosepilachna vigintioctopunctata</name>
    <dbReference type="NCBI Taxonomy" id="420089"/>
    <lineage>
        <taxon>Eukaryota</taxon>
        <taxon>Metazoa</taxon>
        <taxon>Ecdysozoa</taxon>
        <taxon>Arthropoda</taxon>
        <taxon>Hexapoda</taxon>
        <taxon>Insecta</taxon>
        <taxon>Pterygota</taxon>
        <taxon>Neoptera</taxon>
        <taxon>Endopterygota</taxon>
        <taxon>Coleoptera</taxon>
        <taxon>Polyphaga</taxon>
        <taxon>Cucujiformia</taxon>
        <taxon>Coccinelloidea</taxon>
        <taxon>Coccinellidae</taxon>
        <taxon>Epilachninae</taxon>
        <taxon>Epilachnini</taxon>
        <taxon>Henosepilachna</taxon>
    </lineage>
</organism>
<dbReference type="GO" id="GO:0005764">
    <property type="term" value="C:lysosome"/>
    <property type="evidence" value="ECO:0007669"/>
    <property type="project" value="UniProtKB-SubCell"/>
</dbReference>
<dbReference type="GO" id="GO:0043066">
    <property type="term" value="P:negative regulation of apoptotic process"/>
    <property type="evidence" value="ECO:0007669"/>
    <property type="project" value="InterPro"/>
</dbReference>
<dbReference type="PRINTS" id="PR02092">
    <property type="entry name" value="HEPBVIRUSXIP"/>
</dbReference>
<evidence type="ECO:0000256" key="6">
    <source>
        <dbReference type="ARBA" id="ARBA00032692"/>
    </source>
</evidence>
<dbReference type="FunFam" id="3.30.450.30:FF:000005">
    <property type="entry name" value="Ragulator complex protein LAMTOR5 homolog"/>
    <property type="match status" value="1"/>
</dbReference>
<dbReference type="PANTHER" id="PTHR13342">
    <property type="entry name" value="RAGULATOR COMPLEX PROTEIN LAMTOR5"/>
    <property type="match status" value="1"/>
</dbReference>
<keyword evidence="4" id="KW-0963">Cytoplasm</keyword>
<dbReference type="GO" id="GO:1904263">
    <property type="term" value="P:positive regulation of TORC1 signaling"/>
    <property type="evidence" value="ECO:0007669"/>
    <property type="project" value="TreeGrafter"/>
</dbReference>
<dbReference type="Pfam" id="PF16672">
    <property type="entry name" value="LAMTOR5"/>
    <property type="match status" value="1"/>
</dbReference>
<dbReference type="PROSITE" id="PS51257">
    <property type="entry name" value="PROKAR_LIPOPROTEIN"/>
    <property type="match status" value="1"/>
</dbReference>
<comment type="similarity">
    <text evidence="3">Belongs to the LAMTOR5 family.</text>
</comment>
<reference evidence="7 8" key="1">
    <citation type="submission" date="2023-03" db="EMBL/GenBank/DDBJ databases">
        <title>Genome insight into feeding habits of ladybird beetles.</title>
        <authorList>
            <person name="Li H.-S."/>
            <person name="Huang Y.-H."/>
            <person name="Pang H."/>
        </authorList>
    </citation>
    <scope>NUCLEOTIDE SEQUENCE [LARGE SCALE GENOMIC DNA]</scope>
    <source>
        <strain evidence="7">SYSU_2023b</strain>
        <tissue evidence="7">Whole body</tissue>
    </source>
</reference>